<evidence type="ECO:0000313" key="1">
    <source>
        <dbReference type="EMBL" id="JAH78544.1"/>
    </source>
</evidence>
<sequence>MTLLALITQRTSSRSNAVERLLLSTAHRDLCSVSVINSKYFLDCLFSVLVEVKKHRAGLAR</sequence>
<reference evidence="1" key="2">
    <citation type="journal article" date="2015" name="Fish Shellfish Immunol.">
        <title>Early steps in the European eel (Anguilla anguilla)-Vibrio vulnificus interaction in the gills: Role of the RtxA13 toxin.</title>
        <authorList>
            <person name="Callol A."/>
            <person name="Pajuelo D."/>
            <person name="Ebbesson L."/>
            <person name="Teles M."/>
            <person name="MacKenzie S."/>
            <person name="Amaro C."/>
        </authorList>
    </citation>
    <scope>NUCLEOTIDE SEQUENCE</scope>
</reference>
<proteinExistence type="predicted"/>
<name>A0A0E9VK80_ANGAN</name>
<dbReference type="EMBL" id="GBXM01030033">
    <property type="protein sequence ID" value="JAH78544.1"/>
    <property type="molecule type" value="Transcribed_RNA"/>
</dbReference>
<accession>A0A0E9VK80</accession>
<dbReference type="AlphaFoldDB" id="A0A0E9VK80"/>
<reference evidence="1" key="1">
    <citation type="submission" date="2014-11" db="EMBL/GenBank/DDBJ databases">
        <authorList>
            <person name="Amaro Gonzalez C."/>
        </authorList>
    </citation>
    <scope>NUCLEOTIDE SEQUENCE</scope>
</reference>
<protein>
    <submittedName>
        <fullName evidence="1">Uncharacterized protein</fullName>
    </submittedName>
</protein>
<organism evidence="1">
    <name type="scientific">Anguilla anguilla</name>
    <name type="common">European freshwater eel</name>
    <name type="synonym">Muraena anguilla</name>
    <dbReference type="NCBI Taxonomy" id="7936"/>
    <lineage>
        <taxon>Eukaryota</taxon>
        <taxon>Metazoa</taxon>
        <taxon>Chordata</taxon>
        <taxon>Craniata</taxon>
        <taxon>Vertebrata</taxon>
        <taxon>Euteleostomi</taxon>
        <taxon>Actinopterygii</taxon>
        <taxon>Neopterygii</taxon>
        <taxon>Teleostei</taxon>
        <taxon>Anguilliformes</taxon>
        <taxon>Anguillidae</taxon>
        <taxon>Anguilla</taxon>
    </lineage>
</organism>